<accession>A0A438C409</accession>
<dbReference type="EMBL" id="QGNW01002562">
    <property type="protein sequence ID" value="RVW17993.1"/>
    <property type="molecule type" value="Genomic_DNA"/>
</dbReference>
<protein>
    <submittedName>
        <fullName evidence="3">Retrovirus-related Pol polyprotein from transposon RE1</fullName>
    </submittedName>
</protein>
<feature type="region of interest" description="Disordered" evidence="1">
    <location>
        <begin position="92"/>
        <end position="111"/>
    </location>
</feature>
<evidence type="ECO:0000256" key="1">
    <source>
        <dbReference type="SAM" id="MobiDB-lite"/>
    </source>
</evidence>
<evidence type="ECO:0000313" key="3">
    <source>
        <dbReference type="EMBL" id="RVW17993.1"/>
    </source>
</evidence>
<feature type="domain" description="Reverse transcriptase Ty1/copia-type" evidence="2">
    <location>
        <begin position="173"/>
        <end position="417"/>
    </location>
</feature>
<dbReference type="InterPro" id="IPR043502">
    <property type="entry name" value="DNA/RNA_pol_sf"/>
</dbReference>
<reference evidence="3 4" key="1">
    <citation type="journal article" date="2018" name="PLoS Genet.">
        <title>Population sequencing reveals clonal diversity and ancestral inbreeding in the grapevine cultivar Chardonnay.</title>
        <authorList>
            <person name="Roach M.J."/>
            <person name="Johnson D.L."/>
            <person name="Bohlmann J."/>
            <person name="van Vuuren H.J."/>
            <person name="Jones S.J."/>
            <person name="Pretorius I.S."/>
            <person name="Schmidt S.A."/>
            <person name="Borneman A.R."/>
        </authorList>
    </citation>
    <scope>NUCLEOTIDE SEQUENCE [LARGE SCALE GENOMIC DNA]</scope>
    <source>
        <strain evidence="4">cv. Chardonnay</strain>
        <tissue evidence="3">Leaf</tissue>
    </source>
</reference>
<dbReference type="Pfam" id="PF07727">
    <property type="entry name" value="RVT_2"/>
    <property type="match status" value="1"/>
</dbReference>
<organism evidence="3 4">
    <name type="scientific">Vitis vinifera</name>
    <name type="common">Grape</name>
    <dbReference type="NCBI Taxonomy" id="29760"/>
    <lineage>
        <taxon>Eukaryota</taxon>
        <taxon>Viridiplantae</taxon>
        <taxon>Streptophyta</taxon>
        <taxon>Embryophyta</taxon>
        <taxon>Tracheophyta</taxon>
        <taxon>Spermatophyta</taxon>
        <taxon>Magnoliopsida</taxon>
        <taxon>eudicotyledons</taxon>
        <taxon>Gunneridae</taxon>
        <taxon>Pentapetalae</taxon>
        <taxon>rosids</taxon>
        <taxon>Vitales</taxon>
        <taxon>Vitaceae</taxon>
        <taxon>Viteae</taxon>
        <taxon>Vitis</taxon>
    </lineage>
</organism>
<dbReference type="PANTHER" id="PTHR11439">
    <property type="entry name" value="GAG-POL-RELATED RETROTRANSPOSON"/>
    <property type="match status" value="1"/>
</dbReference>
<evidence type="ECO:0000259" key="2">
    <source>
        <dbReference type="Pfam" id="PF07727"/>
    </source>
</evidence>
<proteinExistence type="predicted"/>
<comment type="caution">
    <text evidence="3">The sequence shown here is derived from an EMBL/GenBank/DDBJ whole genome shotgun (WGS) entry which is preliminary data.</text>
</comment>
<name>A0A438C409_VITVI</name>
<sequence length="578" mass="65934">MYITMDVVFHEDSMYFSSESELQGEYHKEIQTLDYDYHISEEDESGQSELVNQEAGELDMSGQQFGSEDVFTEIPNQSSSVEGVLNLEPDPFMKRLPHRHNRGIPKPTYEPELSTKVKYPMSNYVSTHRLSESNKSFVNQLSTVAIPNSVQEALADPRWKAAMNEEMKSLQKNETWELVECPLGKKPVGCRWIYTVKYKADGSIERFKVRLVAKGYTQTYGIDYTETFAPVAKINTIRVLLSLAANLDWPLQQFDVKNAFLHGELSEEVYMDLPPGCMVSEKQCQKVCKLKKSLYGLKQSPRAWFGRFTKSMRAFGYRQSNSDHTLFLKKQHGKITALIIYVDDMIVTGNDPKKRKALQNYLSREFEMKDLGPLKYFLGIEVSRSSEGIFLSQRKYALDLLQETGMSGCQPVNTPIEEGLKLCVEPNQVSTDKGRYQRLVGRLMYLAHTRPDLAYALSVVSQYMHNPGEQHMNAVMRILRYLKNAPGKGILFAKNVDHQNIEVYTDADWAGAVDDRRSTSGYFTFVGGNLVTWKSKKQNVVARSSAEAEFRGMALGLCEALWLRFLLQDLGYLSRQPI</sequence>
<dbReference type="PANTHER" id="PTHR11439:SF467">
    <property type="entry name" value="INTEGRASE CATALYTIC DOMAIN-CONTAINING PROTEIN"/>
    <property type="match status" value="1"/>
</dbReference>
<dbReference type="CDD" id="cd09272">
    <property type="entry name" value="RNase_HI_RT_Ty1"/>
    <property type="match status" value="1"/>
</dbReference>
<dbReference type="Proteomes" id="UP000288805">
    <property type="component" value="Unassembled WGS sequence"/>
</dbReference>
<dbReference type="InterPro" id="IPR013103">
    <property type="entry name" value="RVT_2"/>
</dbReference>
<gene>
    <name evidence="3" type="primary">RE1_1478</name>
    <name evidence="3" type="ORF">CK203_109387</name>
</gene>
<dbReference type="AlphaFoldDB" id="A0A438C409"/>
<evidence type="ECO:0000313" key="4">
    <source>
        <dbReference type="Proteomes" id="UP000288805"/>
    </source>
</evidence>
<dbReference type="SUPFAM" id="SSF56672">
    <property type="entry name" value="DNA/RNA polymerases"/>
    <property type="match status" value="1"/>
</dbReference>